<feature type="transmembrane region" description="Helical" evidence="2">
    <location>
        <begin position="100"/>
        <end position="121"/>
    </location>
</feature>
<dbReference type="OrthoDB" id="3297477at2"/>
<reference evidence="3 4" key="1">
    <citation type="journal article" date="2014" name="Genome Announc.">
        <title>Draft Genome Sequence of Streptomyces fradiae ATCC 19609, a Strain Highly Sensitive to Antibiotics.</title>
        <authorList>
            <person name="Bekker O.B."/>
            <person name="Klimina K.M."/>
            <person name="Vatlin A.A."/>
            <person name="Zakharevich N.V."/>
            <person name="Kasianov A.S."/>
            <person name="Danilenko V.N."/>
        </authorList>
    </citation>
    <scope>NUCLEOTIDE SEQUENCE [LARGE SCALE GENOMIC DNA]</scope>
    <source>
        <strain evidence="3 4">ATCC 19609</strain>
    </source>
</reference>
<evidence type="ECO:0000256" key="1">
    <source>
        <dbReference type="SAM" id="MobiDB-lite"/>
    </source>
</evidence>
<keyword evidence="2" id="KW-0812">Transmembrane</keyword>
<keyword evidence="2" id="KW-1133">Transmembrane helix</keyword>
<keyword evidence="4" id="KW-1185">Reference proteome</keyword>
<evidence type="ECO:0000313" key="3">
    <source>
        <dbReference type="EMBL" id="RKM92243.1"/>
    </source>
</evidence>
<proteinExistence type="predicted"/>
<feature type="transmembrane region" description="Helical" evidence="2">
    <location>
        <begin position="54"/>
        <end position="72"/>
    </location>
</feature>
<accession>A0A3R7LKS2</accession>
<dbReference type="PANTHER" id="PTHR37305">
    <property type="entry name" value="INTEGRAL MEMBRANE PROTEIN-RELATED"/>
    <property type="match status" value="1"/>
</dbReference>
<dbReference type="PANTHER" id="PTHR37305:SF1">
    <property type="entry name" value="MEMBRANE PROTEIN"/>
    <property type="match status" value="1"/>
</dbReference>
<comment type="caution">
    <text evidence="3">The sequence shown here is derived from an EMBL/GenBank/DDBJ whole genome shotgun (WGS) entry which is preliminary data.</text>
</comment>
<evidence type="ECO:0000313" key="4">
    <source>
        <dbReference type="Proteomes" id="UP000028058"/>
    </source>
</evidence>
<keyword evidence="2" id="KW-0472">Membrane</keyword>
<dbReference type="AlphaFoldDB" id="A0A3R7LKS2"/>
<feature type="transmembrane region" description="Helical" evidence="2">
    <location>
        <begin position="215"/>
        <end position="236"/>
    </location>
</feature>
<organism evidence="3 4">
    <name type="scientific">Streptomyces xinghaiensis</name>
    <dbReference type="NCBI Taxonomy" id="1038928"/>
    <lineage>
        <taxon>Bacteria</taxon>
        <taxon>Bacillati</taxon>
        <taxon>Actinomycetota</taxon>
        <taxon>Actinomycetes</taxon>
        <taxon>Kitasatosporales</taxon>
        <taxon>Streptomycetaceae</taxon>
        <taxon>Streptomyces</taxon>
    </lineage>
</organism>
<protein>
    <submittedName>
        <fullName evidence="3">ABC transporter permease</fullName>
    </submittedName>
</protein>
<feature type="transmembrane region" description="Helical" evidence="2">
    <location>
        <begin position="265"/>
        <end position="286"/>
    </location>
</feature>
<dbReference type="Proteomes" id="UP000028058">
    <property type="component" value="Unassembled WGS sequence"/>
</dbReference>
<feature type="transmembrane region" description="Helical" evidence="2">
    <location>
        <begin position="142"/>
        <end position="163"/>
    </location>
</feature>
<feature type="region of interest" description="Disordered" evidence="1">
    <location>
        <begin position="1"/>
        <end position="30"/>
    </location>
</feature>
<dbReference type="EMBL" id="JNAD02000014">
    <property type="protein sequence ID" value="RKM92243.1"/>
    <property type="molecule type" value="Genomic_DNA"/>
</dbReference>
<gene>
    <name evidence="3" type="ORF">SFRA_025490</name>
</gene>
<sequence length="291" mass="29822">MSRTGTRPRPAAGDATAPARQERLPAAPGTAGRATFRHCLTAEWIKIRTMRSTLYVVLGTLAFCMGLAALSSTSAGEEYAAMTSADRAAFDPLAISLRSYLLAQIALGLLGGLVITSEYGARTIVGTLTSVPNRSRVLAAKALALVGVTLPVGLLVSLGGFLTGQASLEAAGAPYLELSDGTALRGVVGCGLYLTLAGLFGLALGTVIRSTTATVTTLFGVLLIVQAFAPALPGALGDWLATYWPPVAGGQIITGYRDPALLAPWSGLAVMAACVAALLAAAFAVFRRRDA</sequence>
<evidence type="ECO:0000256" key="2">
    <source>
        <dbReference type="SAM" id="Phobius"/>
    </source>
</evidence>
<name>A0A3R7LKS2_9ACTN</name>
<feature type="transmembrane region" description="Helical" evidence="2">
    <location>
        <begin position="183"/>
        <end position="208"/>
    </location>
</feature>